<evidence type="ECO:0000313" key="1">
    <source>
        <dbReference type="EMBL" id="NEC88244.1"/>
    </source>
</evidence>
<dbReference type="AlphaFoldDB" id="A0A6B3BV36"/>
<sequence length="46" mass="4784">MTAFEVDGVPTEVAIAVGDTPGDARLVAVYSNKELPPEVQKPIDGS</sequence>
<protein>
    <submittedName>
        <fullName evidence="1">Uncharacterized protein</fullName>
    </submittedName>
</protein>
<dbReference type="Pfam" id="PF19797">
    <property type="entry name" value="DUF6281"/>
    <property type="match status" value="1"/>
</dbReference>
<reference evidence="1" key="1">
    <citation type="submission" date="2020-01" db="EMBL/GenBank/DDBJ databases">
        <title>Insect and environment-associated Actinomycetes.</title>
        <authorList>
            <person name="Currrie C."/>
            <person name="Chevrette M."/>
            <person name="Carlson C."/>
            <person name="Stubbendieck R."/>
            <person name="Wendt-Pienkowski E."/>
        </authorList>
    </citation>
    <scope>NUCLEOTIDE SEQUENCE</scope>
    <source>
        <strain evidence="1">SID12501</strain>
    </source>
</reference>
<gene>
    <name evidence="1" type="ORF">G3I71_21000</name>
</gene>
<organism evidence="1">
    <name type="scientific">Streptomyces sp. SID12501</name>
    <dbReference type="NCBI Taxonomy" id="2706042"/>
    <lineage>
        <taxon>Bacteria</taxon>
        <taxon>Bacillati</taxon>
        <taxon>Actinomycetota</taxon>
        <taxon>Actinomycetes</taxon>
        <taxon>Kitasatosporales</taxon>
        <taxon>Streptomycetaceae</taxon>
        <taxon>Streptomyces</taxon>
    </lineage>
</organism>
<comment type="caution">
    <text evidence="1">The sequence shown here is derived from an EMBL/GenBank/DDBJ whole genome shotgun (WGS) entry which is preliminary data.</text>
</comment>
<dbReference type="InterPro" id="IPR046248">
    <property type="entry name" value="DUF6281"/>
</dbReference>
<name>A0A6B3BV36_9ACTN</name>
<dbReference type="EMBL" id="JAAGLU010000016">
    <property type="protein sequence ID" value="NEC88244.1"/>
    <property type="molecule type" value="Genomic_DNA"/>
</dbReference>
<accession>A0A6B3BV36</accession>
<proteinExistence type="predicted"/>